<dbReference type="AlphaFoldDB" id="A0A0V1F3Y6"/>
<organism evidence="2 3">
    <name type="scientific">Trichinella pseudospiralis</name>
    <name type="common">Parasitic roundworm</name>
    <dbReference type="NCBI Taxonomy" id="6337"/>
    <lineage>
        <taxon>Eukaryota</taxon>
        <taxon>Metazoa</taxon>
        <taxon>Ecdysozoa</taxon>
        <taxon>Nematoda</taxon>
        <taxon>Enoplea</taxon>
        <taxon>Dorylaimia</taxon>
        <taxon>Trichinellida</taxon>
        <taxon>Trichinellidae</taxon>
        <taxon>Trichinella</taxon>
    </lineage>
</organism>
<dbReference type="EMBL" id="JYDT01000302">
    <property type="protein sequence ID" value="KRY80873.1"/>
    <property type="molecule type" value="Genomic_DNA"/>
</dbReference>
<gene>
    <name evidence="2" type="ORF">T4D_5939</name>
</gene>
<sequence length="193" mass="21303">MKSRARATIEEARGDRHTGVDSGDSCRPAVRAGNLRLPKMKLPYSSDKALEFPIFWGQFEASIHNRSDLDAATKFTYLIFSTVGRARNSIEGVPFTATNYPQVPALASQGWSCASTWRHCGSCRSVARCRCSLVDEVTKLRRCFSVLDKDSFAGPLPLSESLMPMLRDKFPPALLRACDTKIGPDAGEDEDNL</sequence>
<comment type="caution">
    <text evidence="2">The sequence shown here is derived from an EMBL/GenBank/DDBJ whole genome shotgun (WGS) entry which is preliminary data.</text>
</comment>
<keyword evidence="3" id="KW-1185">Reference proteome</keyword>
<feature type="region of interest" description="Disordered" evidence="1">
    <location>
        <begin position="1"/>
        <end position="25"/>
    </location>
</feature>
<dbReference type="Proteomes" id="UP000054995">
    <property type="component" value="Unassembled WGS sequence"/>
</dbReference>
<dbReference type="OrthoDB" id="5864015at2759"/>
<reference evidence="2 3" key="1">
    <citation type="submission" date="2015-01" db="EMBL/GenBank/DDBJ databases">
        <title>Evolution of Trichinella species and genotypes.</title>
        <authorList>
            <person name="Korhonen P.K."/>
            <person name="Edoardo P."/>
            <person name="Giuseppe L.R."/>
            <person name="Gasser R.B."/>
        </authorList>
    </citation>
    <scope>NUCLEOTIDE SEQUENCE [LARGE SCALE GENOMIC DNA]</scope>
    <source>
        <strain evidence="2">ISS470</strain>
    </source>
</reference>
<accession>A0A0V1F3Y6</accession>
<feature type="compositionally biased region" description="Basic and acidic residues" evidence="1">
    <location>
        <begin position="7"/>
        <end position="19"/>
    </location>
</feature>
<evidence type="ECO:0000256" key="1">
    <source>
        <dbReference type="SAM" id="MobiDB-lite"/>
    </source>
</evidence>
<protein>
    <submittedName>
        <fullName evidence="2">Uncharacterized protein</fullName>
    </submittedName>
</protein>
<evidence type="ECO:0000313" key="3">
    <source>
        <dbReference type="Proteomes" id="UP000054995"/>
    </source>
</evidence>
<dbReference type="Pfam" id="PF03564">
    <property type="entry name" value="DUF1759"/>
    <property type="match status" value="1"/>
</dbReference>
<evidence type="ECO:0000313" key="2">
    <source>
        <dbReference type="EMBL" id="KRY80873.1"/>
    </source>
</evidence>
<dbReference type="InterPro" id="IPR005312">
    <property type="entry name" value="DUF1759"/>
</dbReference>
<name>A0A0V1F3Y6_TRIPS</name>
<proteinExistence type="predicted"/>